<dbReference type="GO" id="GO:0005886">
    <property type="term" value="C:plasma membrane"/>
    <property type="evidence" value="ECO:0007669"/>
    <property type="project" value="UniProtKB-SubCell"/>
</dbReference>
<dbReference type="Pfam" id="PF12051">
    <property type="entry name" value="DUF3533"/>
    <property type="match status" value="1"/>
</dbReference>
<evidence type="ECO:0000256" key="1">
    <source>
        <dbReference type="ARBA" id="ARBA00004651"/>
    </source>
</evidence>
<dbReference type="InterPro" id="IPR051328">
    <property type="entry name" value="T7SS_ABC-Transporter"/>
</dbReference>
<comment type="similarity">
    <text evidence="2">Belongs to the ABC-2 integral membrane protein family.</text>
</comment>
<reference evidence="9 10" key="1">
    <citation type="submission" date="2016-10" db="EMBL/GenBank/DDBJ databases">
        <authorList>
            <person name="de Groot N.N."/>
        </authorList>
    </citation>
    <scope>NUCLEOTIDE SEQUENCE [LARGE SCALE GENOMIC DNA]</scope>
    <source>
        <strain evidence="9 10">DSM 44908</strain>
    </source>
</reference>
<keyword evidence="6 7" id="KW-0472">Membrane</keyword>
<evidence type="ECO:0000256" key="4">
    <source>
        <dbReference type="ARBA" id="ARBA00022692"/>
    </source>
</evidence>
<comment type="subcellular location">
    <subcellularLocation>
        <location evidence="1">Cell membrane</location>
        <topology evidence="1">Multi-pass membrane protein</topology>
    </subcellularLocation>
</comment>
<evidence type="ECO:0000313" key="9">
    <source>
        <dbReference type="EMBL" id="SFA39426.1"/>
    </source>
</evidence>
<name>A0A1I0SKY7_9NOCA</name>
<dbReference type="PANTHER" id="PTHR43077">
    <property type="entry name" value="TRANSPORT PERMEASE YVFS-RELATED"/>
    <property type="match status" value="1"/>
</dbReference>
<evidence type="ECO:0000256" key="2">
    <source>
        <dbReference type="ARBA" id="ARBA00007783"/>
    </source>
</evidence>
<evidence type="ECO:0000256" key="7">
    <source>
        <dbReference type="SAM" id="Phobius"/>
    </source>
</evidence>
<dbReference type="PANTHER" id="PTHR43077:SF8">
    <property type="entry name" value="DOXORUBICIN RESISTANCE ABC TRANSPORTER PERMEASE PROTEIN DRRB"/>
    <property type="match status" value="1"/>
</dbReference>
<feature type="transmembrane region" description="Helical" evidence="7">
    <location>
        <begin position="220"/>
        <end position="242"/>
    </location>
</feature>
<keyword evidence="3" id="KW-1003">Cell membrane</keyword>
<feature type="transmembrane region" description="Helical" evidence="7">
    <location>
        <begin position="304"/>
        <end position="327"/>
    </location>
</feature>
<dbReference type="InterPro" id="IPR022703">
    <property type="entry name" value="DUF3533"/>
</dbReference>
<dbReference type="AlphaFoldDB" id="A0A1I0SKY7"/>
<feature type="transmembrane region" description="Helical" evidence="7">
    <location>
        <begin position="275"/>
        <end position="297"/>
    </location>
</feature>
<gene>
    <name evidence="9" type="ORF">SAMN05444374_101304</name>
</gene>
<dbReference type="Gene3D" id="3.40.1710.10">
    <property type="entry name" value="abc type-2 transporter like domain"/>
    <property type="match status" value="1"/>
</dbReference>
<evidence type="ECO:0000256" key="6">
    <source>
        <dbReference type="ARBA" id="ARBA00023136"/>
    </source>
</evidence>
<evidence type="ECO:0000259" key="8">
    <source>
        <dbReference type="Pfam" id="PF12051"/>
    </source>
</evidence>
<sequence length="439" mass="45415">MSTEIAPRPSAFRRPLTWAVPVVVVSVLMSLLAALYLGGVADPQKNLRHFPLALVQNDEGDLLPNGQQANLGASIADGIEKGLDADRFDLRVVGIAQAQEMLANGDVYAAVVIPSDFTKRVTVLAEAAAVPGDVEKPIVTVMTNPRAGTLGSTLASTVADRALAEANSTVGSQLVDQVTAGLPEGTVLTGTAAITLAQPIDVVVAPYDPLPDGTGLGLSAFYYALLLVLAGFTGATIANALVDGAIGYLPLEYGPFFRQKPAVPVSRLRTLVAKWLTMVVVGAVVSGLYLAIAAALGMPTPHALLLWLYGALAISAVGITAMSVVAVLGTPGLVINLVLFVILGLPSAGATIPLEATPRLFGFLATFEPMHQVYLAVRAILYFDGRWSAGLAHGLTMTLIGLALGLVVGAAVAALYDRRGRRRAVTAPSARGEAVGTDD</sequence>
<evidence type="ECO:0000256" key="5">
    <source>
        <dbReference type="ARBA" id="ARBA00022989"/>
    </source>
</evidence>
<proteinExistence type="inferred from homology"/>
<organism evidence="9 10">
    <name type="scientific">Rhodococcoides kroppenstedtii</name>
    <dbReference type="NCBI Taxonomy" id="293050"/>
    <lineage>
        <taxon>Bacteria</taxon>
        <taxon>Bacillati</taxon>
        <taxon>Actinomycetota</taxon>
        <taxon>Actinomycetes</taxon>
        <taxon>Mycobacteriales</taxon>
        <taxon>Nocardiaceae</taxon>
        <taxon>Rhodococcoides</taxon>
    </lineage>
</organism>
<feature type="domain" description="DUF3533" evidence="8">
    <location>
        <begin position="23"/>
        <end position="402"/>
    </location>
</feature>
<dbReference type="GeneID" id="85484365"/>
<feature type="transmembrane region" description="Helical" evidence="7">
    <location>
        <begin position="18"/>
        <end position="38"/>
    </location>
</feature>
<protein>
    <submittedName>
        <fullName evidence="9">YhgE/Pip N-terminal domain-containing protein</fullName>
    </submittedName>
</protein>
<keyword evidence="4 7" id="KW-0812">Transmembrane</keyword>
<evidence type="ECO:0000256" key="3">
    <source>
        <dbReference type="ARBA" id="ARBA00022475"/>
    </source>
</evidence>
<feature type="transmembrane region" description="Helical" evidence="7">
    <location>
        <begin position="395"/>
        <end position="416"/>
    </location>
</feature>
<accession>A0A1I0SKY7</accession>
<feature type="transmembrane region" description="Helical" evidence="7">
    <location>
        <begin position="333"/>
        <end position="354"/>
    </location>
</feature>
<evidence type="ECO:0000313" key="10">
    <source>
        <dbReference type="Proteomes" id="UP000182054"/>
    </source>
</evidence>
<keyword evidence="5 7" id="KW-1133">Transmembrane helix</keyword>
<dbReference type="RefSeq" id="WP_068365157.1">
    <property type="nucleotide sequence ID" value="NZ_FOJN01000001.1"/>
</dbReference>
<dbReference type="OrthoDB" id="4571363at2"/>
<dbReference type="Proteomes" id="UP000182054">
    <property type="component" value="Unassembled WGS sequence"/>
</dbReference>
<dbReference type="EMBL" id="FOJN01000001">
    <property type="protein sequence ID" value="SFA39426.1"/>
    <property type="molecule type" value="Genomic_DNA"/>
</dbReference>